<evidence type="ECO:0008006" key="4">
    <source>
        <dbReference type="Google" id="ProtNLM"/>
    </source>
</evidence>
<feature type="transmembrane region" description="Helical" evidence="1">
    <location>
        <begin position="23"/>
        <end position="46"/>
    </location>
</feature>
<keyword evidence="1" id="KW-1133">Transmembrane helix</keyword>
<comment type="caution">
    <text evidence="2">The sequence shown here is derived from an EMBL/GenBank/DDBJ whole genome shotgun (WGS) entry which is preliminary data.</text>
</comment>
<name>M6GDK9_LEPIR</name>
<dbReference type="EMBL" id="AFLW02000134">
    <property type="protein sequence ID" value="EMM81442.1"/>
    <property type="molecule type" value="Genomic_DNA"/>
</dbReference>
<gene>
    <name evidence="2" type="ORF">LEP1GSC037_0456</name>
</gene>
<dbReference type="Gene3D" id="2.60.120.40">
    <property type="match status" value="1"/>
</dbReference>
<keyword evidence="1" id="KW-0472">Membrane</keyword>
<evidence type="ECO:0000313" key="2">
    <source>
        <dbReference type="EMBL" id="EMM81442.1"/>
    </source>
</evidence>
<dbReference type="Proteomes" id="UP000012128">
    <property type="component" value="Unassembled WGS sequence"/>
</dbReference>
<sequence length="254" mass="27320">MILLAICLPCVYFFITGNLIRSFISFLLMCSLLGWIFASFGQYLIVPNKSKITSKGCKRMKIHICFALIALTISLLNCNTDDVQNANNKADLAIALSLIANTSNASIVSESSVARIRNRNSIPLAHGAYTVIPFNEVDYDTGGYYNSSLPDRLTIPVTGIYSVIGEVEYAANTIGVRKTNLIVNDGLSNVYVVAASSLPASGFGAYQIEASVGTNSRFNKGDTIKLQCFQDSGGVLSLQAASYASILTINKISN</sequence>
<evidence type="ECO:0000256" key="1">
    <source>
        <dbReference type="SAM" id="Phobius"/>
    </source>
</evidence>
<reference evidence="2 3" key="1">
    <citation type="submission" date="2013-01" db="EMBL/GenBank/DDBJ databases">
        <authorList>
            <person name="Harkins D.M."/>
            <person name="Durkin A.S."/>
            <person name="Brinkac L.M."/>
            <person name="Haft D.H."/>
            <person name="Selengut J.D."/>
            <person name="Sanka R."/>
            <person name="DePew J."/>
            <person name="Purushe J."/>
            <person name="Hospenthal D.R."/>
            <person name="Murray C.K."/>
            <person name="Pimentel G."/>
            <person name="Wasfy M."/>
            <person name="Parker T."/>
            <person name="Miller R.S."/>
            <person name="Vinetz J.M."/>
            <person name="Sutton G.G."/>
            <person name="Nierman W.C."/>
            <person name="Fouts D.E."/>
        </authorList>
    </citation>
    <scope>NUCLEOTIDE SEQUENCE [LARGE SCALE GENOMIC DNA]</scope>
    <source>
        <strain evidence="2 3">2006001854</strain>
    </source>
</reference>
<accession>M6GDK9</accession>
<dbReference type="InterPro" id="IPR008983">
    <property type="entry name" value="Tumour_necrosis_fac-like_dom"/>
</dbReference>
<dbReference type="AlphaFoldDB" id="M6GDK9"/>
<proteinExistence type="predicted"/>
<protein>
    <recommendedName>
        <fullName evidence="4">C1q domain-containing protein</fullName>
    </recommendedName>
</protein>
<dbReference type="SUPFAM" id="SSF49842">
    <property type="entry name" value="TNF-like"/>
    <property type="match status" value="1"/>
</dbReference>
<evidence type="ECO:0000313" key="3">
    <source>
        <dbReference type="Proteomes" id="UP000012128"/>
    </source>
</evidence>
<organism evidence="2 3">
    <name type="scientific">Leptospira interrogans str. 2006001854</name>
    <dbReference type="NCBI Taxonomy" id="1001590"/>
    <lineage>
        <taxon>Bacteria</taxon>
        <taxon>Pseudomonadati</taxon>
        <taxon>Spirochaetota</taxon>
        <taxon>Spirochaetia</taxon>
        <taxon>Leptospirales</taxon>
        <taxon>Leptospiraceae</taxon>
        <taxon>Leptospira</taxon>
    </lineage>
</organism>
<keyword evidence="1" id="KW-0812">Transmembrane</keyword>